<evidence type="ECO:0000313" key="2">
    <source>
        <dbReference type="Proteomes" id="UP000293291"/>
    </source>
</evidence>
<dbReference type="AlphaFoldDB" id="A0A4V1RM60"/>
<dbReference type="RefSeq" id="WP_129456237.1">
    <property type="nucleotide sequence ID" value="NZ_JACXYX010000018.1"/>
</dbReference>
<gene>
    <name evidence="1" type="ORF">EUA07_16310</name>
</gene>
<accession>A0A4V1RM60</accession>
<dbReference type="EMBL" id="SDWU01000019">
    <property type="protein sequence ID" value="RYB99389.1"/>
    <property type="molecule type" value="Genomic_DNA"/>
</dbReference>
<keyword evidence="2" id="KW-1185">Reference proteome</keyword>
<evidence type="ECO:0008006" key="3">
    <source>
        <dbReference type="Google" id="ProtNLM"/>
    </source>
</evidence>
<dbReference type="Gene3D" id="3.40.50.2020">
    <property type="match status" value="1"/>
</dbReference>
<dbReference type="InterPro" id="IPR029057">
    <property type="entry name" value="PRTase-like"/>
</dbReference>
<dbReference type="InterPro" id="IPR000836">
    <property type="entry name" value="PRTase_dom"/>
</dbReference>
<dbReference type="SUPFAM" id="SSF53271">
    <property type="entry name" value="PRTase-like"/>
    <property type="match status" value="1"/>
</dbReference>
<dbReference type="OrthoDB" id="3403421at2"/>
<sequence>MNAAQPDAYGVIRQLLIDNAGGYLRNVVWGPATCSHCAGIPGNEGFSTCYRCDGYIARAGQLSDRRGFITYALAGAQSGANMYRYKDDVPPPAATRMMTLLLAATLTKHMTCAVHPGHGPVTAWATVPSLSGRANHPLAGLAAPFLKTLPWIALRASAAARNVRELRLGNYVTTDEGGSPSGQHVLLLDDTWVTGSNPESAAGALKRDGATAVTSLVVARWLDASRGATKEFIKSHLTQDFDPIVCPFTGHPC</sequence>
<organism evidence="1 2">
    <name type="scientific">Nocardioides ganghwensis</name>
    <dbReference type="NCBI Taxonomy" id="252230"/>
    <lineage>
        <taxon>Bacteria</taxon>
        <taxon>Bacillati</taxon>
        <taxon>Actinomycetota</taxon>
        <taxon>Actinomycetes</taxon>
        <taxon>Propionibacteriales</taxon>
        <taxon>Nocardioidaceae</taxon>
        <taxon>Nocardioides</taxon>
    </lineage>
</organism>
<protein>
    <recommendedName>
        <fullName evidence="3">Amidophosphoribosyltransferase</fullName>
    </recommendedName>
</protein>
<dbReference type="Proteomes" id="UP000293291">
    <property type="component" value="Unassembled WGS sequence"/>
</dbReference>
<proteinExistence type="predicted"/>
<reference evidence="1 2" key="1">
    <citation type="submission" date="2019-01" db="EMBL/GenBank/DDBJ databases">
        <title>Novel species of Nocardioides.</title>
        <authorList>
            <person name="Liu Q."/>
            <person name="Xin Y.-H."/>
        </authorList>
    </citation>
    <scope>NUCLEOTIDE SEQUENCE [LARGE SCALE GENOMIC DNA]</scope>
    <source>
        <strain evidence="1 2">CGMCC 4.6875</strain>
    </source>
</reference>
<evidence type="ECO:0000313" key="1">
    <source>
        <dbReference type="EMBL" id="RYB99389.1"/>
    </source>
</evidence>
<name>A0A4V1RM60_9ACTN</name>
<dbReference type="CDD" id="cd06223">
    <property type="entry name" value="PRTases_typeI"/>
    <property type="match status" value="1"/>
</dbReference>
<comment type="caution">
    <text evidence="1">The sequence shown here is derived from an EMBL/GenBank/DDBJ whole genome shotgun (WGS) entry which is preliminary data.</text>
</comment>